<dbReference type="Gene3D" id="1.20.1250.20">
    <property type="entry name" value="MFS general substrate transporter like domains"/>
    <property type="match status" value="2"/>
</dbReference>
<feature type="transmembrane region" description="Helical" evidence="6">
    <location>
        <begin position="277"/>
        <end position="298"/>
    </location>
</feature>
<dbReference type="Pfam" id="PF11700">
    <property type="entry name" value="ATG22"/>
    <property type="match status" value="1"/>
</dbReference>
<dbReference type="Proteomes" id="UP000054725">
    <property type="component" value="Unassembled WGS sequence"/>
</dbReference>
<feature type="transmembrane region" description="Helical" evidence="6">
    <location>
        <begin position="331"/>
        <end position="353"/>
    </location>
</feature>
<dbReference type="OrthoDB" id="9768783at2"/>
<comment type="subcellular location">
    <subcellularLocation>
        <location evidence="1">Endomembrane system</location>
        <topology evidence="1">Multi-pass membrane protein</topology>
    </subcellularLocation>
</comment>
<dbReference type="STRING" id="45070.Lnau_1729"/>
<dbReference type="RefSeq" id="WP_058504712.1">
    <property type="nucleotide sequence ID" value="NZ_CAAAIF010000006.1"/>
</dbReference>
<dbReference type="PATRIC" id="fig|45070.6.peg.1811"/>
<evidence type="ECO:0000256" key="4">
    <source>
        <dbReference type="ARBA" id="ARBA00022989"/>
    </source>
</evidence>
<reference evidence="8 9" key="1">
    <citation type="submission" date="2015-11" db="EMBL/GenBank/DDBJ databases">
        <title>Genomic analysis of 38 Legionella species identifies large and diverse effector repertoires.</title>
        <authorList>
            <person name="Burstein D."/>
            <person name="Amaro F."/>
            <person name="Zusman T."/>
            <person name="Lifshitz Z."/>
            <person name="Cohen O."/>
            <person name="Gilbert J.A."/>
            <person name="Pupko T."/>
            <person name="Shuman H.A."/>
            <person name="Segal G."/>
        </authorList>
    </citation>
    <scope>NUCLEOTIDE SEQUENCE [LARGE SCALE GENOMIC DNA]</scope>
    <source>
        <strain evidence="8 9">ATCC 49506</strain>
    </source>
</reference>
<keyword evidence="2" id="KW-0813">Transport</keyword>
<evidence type="ECO:0000256" key="3">
    <source>
        <dbReference type="ARBA" id="ARBA00022692"/>
    </source>
</evidence>
<feature type="transmembrane region" description="Helical" evidence="6">
    <location>
        <begin position="307"/>
        <end position="325"/>
    </location>
</feature>
<dbReference type="InterPro" id="IPR024671">
    <property type="entry name" value="Atg22-like"/>
</dbReference>
<feature type="transmembrane region" description="Helical" evidence="6">
    <location>
        <begin position="12"/>
        <end position="36"/>
    </location>
</feature>
<comment type="caution">
    <text evidence="8">The sequence shown here is derived from an EMBL/GenBank/DDBJ whole genome shotgun (WGS) entry which is preliminary data.</text>
</comment>
<dbReference type="SUPFAM" id="SSF103473">
    <property type="entry name" value="MFS general substrate transporter"/>
    <property type="match status" value="1"/>
</dbReference>
<feature type="transmembrane region" description="Helical" evidence="6">
    <location>
        <begin position="83"/>
        <end position="102"/>
    </location>
</feature>
<feature type="transmembrane region" description="Helical" evidence="6">
    <location>
        <begin position="365"/>
        <end position="390"/>
    </location>
</feature>
<dbReference type="GO" id="GO:0022857">
    <property type="term" value="F:transmembrane transporter activity"/>
    <property type="evidence" value="ECO:0007669"/>
    <property type="project" value="InterPro"/>
</dbReference>
<feature type="domain" description="Major facilitator superfamily (MFS) profile" evidence="7">
    <location>
        <begin position="240"/>
        <end position="431"/>
    </location>
</feature>
<organism evidence="8 9">
    <name type="scientific">Legionella nautarum</name>
    <dbReference type="NCBI Taxonomy" id="45070"/>
    <lineage>
        <taxon>Bacteria</taxon>
        <taxon>Pseudomonadati</taxon>
        <taxon>Pseudomonadota</taxon>
        <taxon>Gammaproteobacteria</taxon>
        <taxon>Legionellales</taxon>
        <taxon>Legionellaceae</taxon>
        <taxon>Legionella</taxon>
    </lineage>
</organism>
<dbReference type="InterPro" id="IPR020846">
    <property type="entry name" value="MFS_dom"/>
</dbReference>
<evidence type="ECO:0000313" key="8">
    <source>
        <dbReference type="EMBL" id="KTD36745.1"/>
    </source>
</evidence>
<accession>A0A0W0WWP0</accession>
<evidence type="ECO:0000256" key="5">
    <source>
        <dbReference type="ARBA" id="ARBA00023136"/>
    </source>
</evidence>
<dbReference type="InterPro" id="IPR050495">
    <property type="entry name" value="ATG22/LtaA_families"/>
</dbReference>
<feature type="transmembrane region" description="Helical" evidence="6">
    <location>
        <begin position="188"/>
        <end position="207"/>
    </location>
</feature>
<evidence type="ECO:0000256" key="2">
    <source>
        <dbReference type="ARBA" id="ARBA00022448"/>
    </source>
</evidence>
<keyword evidence="9" id="KW-1185">Reference proteome</keyword>
<proteinExistence type="predicted"/>
<dbReference type="PANTHER" id="PTHR23519">
    <property type="entry name" value="AUTOPHAGY-RELATED PROTEIN 22"/>
    <property type="match status" value="1"/>
</dbReference>
<protein>
    <submittedName>
        <fullName evidence="8">MFS transporter family transporter protein</fullName>
    </submittedName>
</protein>
<keyword evidence="3 6" id="KW-0812">Transmembrane</keyword>
<dbReference type="AlphaFoldDB" id="A0A0W0WWP0"/>
<name>A0A0W0WWP0_9GAMM</name>
<sequence>MQIKINNKKKIIAWALYDFASSSYFVVILTFVFAAYFTKKITPNAVEGTSLWGYTVSASALLIAIISPILGAIADFGGHHKRWLITFTYLGIISTALLWFAYPNERSILLVLICVFISNFALEESAVFYNAFLPKIASKAYLGRISGWGWGCGYVGGIFCLLAALYFFIDDGIHLGFNKENAANVRAVALLVAGWLAIFSLPMFLIVQPQKKSYLPINQAVNKGLKELVITLKNLPQKRNIFLFLIARIIYMDGLNTLFSLGGIYAAGTFNLTVTDIVFFGIVMNISAGLGAALFAWLDDWIGSKKTILIALFCLLISFCFLLTVKSSSLFWLTAPVLGLFVGPVQAASRTFLARLAKPEEITRMYGLYSLTGKITSFLGPLLVGIFTGFFNSQRLGMAVLLPFFIVGGGILFLVKDPGNPTLRFGSELSP</sequence>
<keyword evidence="5 6" id="KW-0472">Membrane</keyword>
<evidence type="ECO:0000256" key="1">
    <source>
        <dbReference type="ARBA" id="ARBA00004127"/>
    </source>
</evidence>
<dbReference type="PROSITE" id="PS50850">
    <property type="entry name" value="MFS"/>
    <property type="match status" value="1"/>
</dbReference>
<dbReference type="InterPro" id="IPR036259">
    <property type="entry name" value="MFS_trans_sf"/>
</dbReference>
<dbReference type="GO" id="GO:0012505">
    <property type="term" value="C:endomembrane system"/>
    <property type="evidence" value="ECO:0007669"/>
    <property type="project" value="UniProtKB-SubCell"/>
</dbReference>
<gene>
    <name evidence="8" type="ORF">Lnau_1729</name>
</gene>
<feature type="transmembrane region" description="Helical" evidence="6">
    <location>
        <begin position="241"/>
        <end position="265"/>
    </location>
</feature>
<evidence type="ECO:0000313" key="9">
    <source>
        <dbReference type="Proteomes" id="UP000054725"/>
    </source>
</evidence>
<keyword evidence="4 6" id="KW-1133">Transmembrane helix</keyword>
<feature type="transmembrane region" description="Helical" evidence="6">
    <location>
        <begin position="396"/>
        <end position="415"/>
    </location>
</feature>
<feature type="transmembrane region" description="Helical" evidence="6">
    <location>
        <begin position="108"/>
        <end position="133"/>
    </location>
</feature>
<dbReference type="PANTHER" id="PTHR23519:SF1">
    <property type="entry name" value="AUTOPHAGY-RELATED PROTEIN 22"/>
    <property type="match status" value="1"/>
</dbReference>
<evidence type="ECO:0000259" key="7">
    <source>
        <dbReference type="PROSITE" id="PS50850"/>
    </source>
</evidence>
<feature type="transmembrane region" description="Helical" evidence="6">
    <location>
        <begin position="145"/>
        <end position="168"/>
    </location>
</feature>
<feature type="transmembrane region" description="Helical" evidence="6">
    <location>
        <begin position="51"/>
        <end position="71"/>
    </location>
</feature>
<evidence type="ECO:0000256" key="6">
    <source>
        <dbReference type="SAM" id="Phobius"/>
    </source>
</evidence>
<dbReference type="EMBL" id="LNYO01000013">
    <property type="protein sequence ID" value="KTD36745.1"/>
    <property type="molecule type" value="Genomic_DNA"/>
</dbReference>